<feature type="transmembrane region" description="Helical" evidence="16">
    <location>
        <begin position="82"/>
        <end position="102"/>
    </location>
</feature>
<feature type="compositionally biased region" description="Acidic residues" evidence="15">
    <location>
        <begin position="298"/>
        <end position="308"/>
    </location>
</feature>
<keyword evidence="13 14" id="KW-0456">Lyase</keyword>
<dbReference type="Proteomes" id="UP000789390">
    <property type="component" value="Unassembled WGS sequence"/>
</dbReference>
<dbReference type="EMBL" id="CAKKLH010000024">
    <property type="protein sequence ID" value="CAH0099736.1"/>
    <property type="molecule type" value="Genomic_DNA"/>
</dbReference>
<feature type="compositionally biased region" description="Basic residues" evidence="15">
    <location>
        <begin position="604"/>
        <end position="613"/>
    </location>
</feature>
<dbReference type="Pfam" id="PF00211">
    <property type="entry name" value="Guanylate_cyc"/>
    <property type="match status" value="2"/>
</dbReference>
<dbReference type="GO" id="GO:0005524">
    <property type="term" value="F:ATP binding"/>
    <property type="evidence" value="ECO:0007669"/>
    <property type="project" value="UniProtKB-KW"/>
</dbReference>
<dbReference type="GO" id="GO:0007189">
    <property type="term" value="P:adenylate cyclase-activating G protein-coupled receptor signaling pathway"/>
    <property type="evidence" value="ECO:0007669"/>
    <property type="project" value="TreeGrafter"/>
</dbReference>
<evidence type="ECO:0000256" key="14">
    <source>
        <dbReference type="RuleBase" id="RU000405"/>
    </source>
</evidence>
<dbReference type="EC" id="4.6.1.1" evidence="4"/>
<feature type="transmembrane region" description="Helical" evidence="16">
    <location>
        <begin position="933"/>
        <end position="950"/>
    </location>
</feature>
<evidence type="ECO:0000256" key="1">
    <source>
        <dbReference type="ARBA" id="ARBA00001593"/>
    </source>
</evidence>
<dbReference type="GO" id="GO:0046872">
    <property type="term" value="F:metal ion binding"/>
    <property type="evidence" value="ECO:0007669"/>
    <property type="project" value="UniProtKB-KW"/>
</dbReference>
<feature type="transmembrane region" description="Helical" evidence="16">
    <location>
        <begin position="981"/>
        <end position="1002"/>
    </location>
</feature>
<dbReference type="GO" id="GO:0004016">
    <property type="term" value="F:adenylate cyclase activity"/>
    <property type="evidence" value="ECO:0007669"/>
    <property type="project" value="UniProtKB-EC"/>
</dbReference>
<evidence type="ECO:0000256" key="9">
    <source>
        <dbReference type="ARBA" id="ARBA00022842"/>
    </source>
</evidence>
<keyword evidence="19" id="KW-1185">Reference proteome</keyword>
<keyword evidence="6" id="KW-0479">Metal-binding</keyword>
<evidence type="ECO:0000256" key="2">
    <source>
        <dbReference type="ARBA" id="ARBA00001946"/>
    </source>
</evidence>
<evidence type="ECO:0000259" key="17">
    <source>
        <dbReference type="PROSITE" id="PS50125"/>
    </source>
</evidence>
<evidence type="ECO:0000256" key="15">
    <source>
        <dbReference type="SAM" id="MobiDB-lite"/>
    </source>
</evidence>
<feature type="region of interest" description="Disordered" evidence="15">
    <location>
        <begin position="292"/>
        <end position="319"/>
    </location>
</feature>
<feature type="transmembrane region" description="Helical" evidence="16">
    <location>
        <begin position="908"/>
        <end position="926"/>
    </location>
</feature>
<proteinExistence type="inferred from homology"/>
<dbReference type="AlphaFoldDB" id="A0A8J2RHN1"/>
<evidence type="ECO:0000313" key="19">
    <source>
        <dbReference type="Proteomes" id="UP000789390"/>
    </source>
</evidence>
<organism evidence="18 19">
    <name type="scientific">Daphnia galeata</name>
    <dbReference type="NCBI Taxonomy" id="27404"/>
    <lineage>
        <taxon>Eukaryota</taxon>
        <taxon>Metazoa</taxon>
        <taxon>Ecdysozoa</taxon>
        <taxon>Arthropoda</taxon>
        <taxon>Crustacea</taxon>
        <taxon>Branchiopoda</taxon>
        <taxon>Diplostraca</taxon>
        <taxon>Cladocera</taxon>
        <taxon>Anomopoda</taxon>
        <taxon>Daphniidae</taxon>
        <taxon>Daphnia</taxon>
    </lineage>
</organism>
<comment type="cofactor">
    <cofactor evidence="2">
        <name>Mg(2+)</name>
        <dbReference type="ChEBI" id="CHEBI:18420"/>
    </cofactor>
</comment>
<evidence type="ECO:0000256" key="10">
    <source>
        <dbReference type="ARBA" id="ARBA00022989"/>
    </source>
</evidence>
<keyword evidence="9" id="KW-0460">Magnesium</keyword>
<keyword evidence="11" id="KW-0115">cAMP biosynthesis</keyword>
<sequence>MTNHSAERVRIHQRNILTALPQRPTVNMSRRSSCRSGNKDNMRKHSLLFHRASPFWWIPRFDSDILEGQYWRSTFPQIRLRFQLALLYVFIVSLSWCVYFSAVTIHHWLAFAVSCLFMLFLSALAFCLTLTSVYQNHHLLFSCLMAVSVCLVTLPAHLTCRHGTIIEGEVSPAGLLALSMEALLLIYTVIPLPLYMCIGISSLYSVTVEALSIFVASCETNAPATLVRALLHLGVHLIGIHIFIMTQVRMRCTFLKVGQLLLVRRELEEEAQLKEKMIRSVMPPKVADWLMKDGHGDDDPDEDNDDLSSEDKYRGSKLSSGVNDQLRTIFRPFNMHRMENVSILFADIVGFTQMSSNKTAEQLVGLLNDLFGRFDLLCGTHGCEKISTLGDCYYCVAGCPEPRIDHAGCCVDMGLSMIEAIGRFDEERGENVSMRVGVHTGTVLCGIVGVKRFKFDVWSNDVTLANQMESTGKPSQVHVSQATFSLLDQQAYFSEEGAVYHGLKTYFVLGRKNDLNVEDTATAEFSAMWLDETDPTVSLPSGSGVPSLVPISGNNVNANNSKKANSLPSILDILDEVATSSDSNCNMPCDSAPLRSSRSVSQDRKKKNIHYHAQRSQQDELSPLSAAPMPMEMRSSNAIVCPAGQNGRTDELSLFPSVESFMKAQGATSTPNTLQRRPTASTASQLGAGGITDMERSPTSMSLALYNKDELAELEGAVTENSVGLHASLSRFHQLRKQSDLAMIRCIQEDESHRVYFMRPPLSQVTLFFIDAAMEKEYRARAHQPDQSGARLTLASPTYNTYLDILVSAVTFVLISLSCLVHFEFSWPWGVVFFWGALILIATSAVFLHNLCREDAVGRNLFSIVHNWCTRWYSWHVCGALLMSLPVLAVMSNFSCRVVEEKEESSRIFWYLFFFSLVHFCNFTQLNCWMKNALAALAALLLIVLVSTPVCPCDSITLNTNSSGSNDGIPNYGETDYEKTELALCYEIILHLLLLLLLVCFLNREFEISFRLSFHCNTVAARGKAKVQNLRDQADWLLHNLLPPHVVERMRARPGYSENHRQAGILFASLVNFNEMYDESYLGGREYLRVLNELISDFDELLGQPQFKNVDKIKTIGSTYMAASGLNSEVRARNSHRHQHLFELIEFAQQMQCVLQNFNQNLLEFNLIIRIGYNCGDVTAGVMTGGIGTMSKLHYDIWGDAVNIASRMDSTGVHGRVQTTEACVQVLEERYNFEKRGTVFVKGKNDMNVYLLCEKKKTGLS</sequence>
<evidence type="ECO:0000256" key="7">
    <source>
        <dbReference type="ARBA" id="ARBA00022741"/>
    </source>
</evidence>
<feature type="region of interest" description="Disordered" evidence="15">
    <location>
        <begin position="666"/>
        <end position="695"/>
    </location>
</feature>
<comment type="catalytic activity">
    <reaction evidence="1">
        <text>ATP = 3',5'-cyclic AMP + diphosphate</text>
        <dbReference type="Rhea" id="RHEA:15389"/>
        <dbReference type="ChEBI" id="CHEBI:30616"/>
        <dbReference type="ChEBI" id="CHEBI:33019"/>
        <dbReference type="ChEBI" id="CHEBI:58165"/>
        <dbReference type="EC" id="4.6.1.1"/>
    </reaction>
</comment>
<comment type="caution">
    <text evidence="18">The sequence shown here is derived from an EMBL/GenBank/DDBJ whole genome shotgun (WGS) entry which is preliminary data.</text>
</comment>
<keyword evidence="5 16" id="KW-0812">Transmembrane</keyword>
<keyword evidence="10 16" id="KW-1133">Transmembrane helix</keyword>
<name>A0A8J2RHN1_9CRUS</name>
<dbReference type="SUPFAM" id="SSF55073">
    <property type="entry name" value="Nucleotide cyclase"/>
    <property type="match status" value="2"/>
</dbReference>
<dbReference type="PROSITE" id="PS50125">
    <property type="entry name" value="GUANYLATE_CYCLASE_2"/>
    <property type="match status" value="2"/>
</dbReference>
<dbReference type="PANTHER" id="PTHR45627:SF8">
    <property type="entry name" value="ADENYLATE CYCLASE TYPE 9"/>
    <property type="match status" value="1"/>
</dbReference>
<protein>
    <recommendedName>
        <fullName evidence="4">adenylate cyclase</fullName>
        <ecNumber evidence="4">4.6.1.1</ecNumber>
    </recommendedName>
</protein>
<feature type="transmembrane region" description="Helical" evidence="16">
    <location>
        <begin position="108"/>
        <end position="127"/>
    </location>
</feature>
<evidence type="ECO:0000256" key="5">
    <source>
        <dbReference type="ARBA" id="ARBA00022692"/>
    </source>
</evidence>
<comment type="subcellular location">
    <subcellularLocation>
        <location evidence="3">Membrane</location>
        <topology evidence="3">Multi-pass membrane protein</topology>
    </subcellularLocation>
</comment>
<dbReference type="InterPro" id="IPR001054">
    <property type="entry name" value="A/G_cyclase"/>
</dbReference>
<evidence type="ECO:0000256" key="3">
    <source>
        <dbReference type="ARBA" id="ARBA00004141"/>
    </source>
</evidence>
<dbReference type="GO" id="GO:0005886">
    <property type="term" value="C:plasma membrane"/>
    <property type="evidence" value="ECO:0007669"/>
    <property type="project" value="TreeGrafter"/>
</dbReference>
<dbReference type="GO" id="GO:0035556">
    <property type="term" value="P:intracellular signal transduction"/>
    <property type="evidence" value="ECO:0007669"/>
    <property type="project" value="InterPro"/>
</dbReference>
<evidence type="ECO:0000256" key="8">
    <source>
        <dbReference type="ARBA" id="ARBA00022840"/>
    </source>
</evidence>
<evidence type="ECO:0000256" key="16">
    <source>
        <dbReference type="SAM" id="Phobius"/>
    </source>
</evidence>
<feature type="region of interest" description="Disordered" evidence="15">
    <location>
        <begin position="581"/>
        <end position="623"/>
    </location>
</feature>
<feature type="transmembrane region" description="Helical" evidence="16">
    <location>
        <begin position="829"/>
        <end position="851"/>
    </location>
</feature>
<reference evidence="18" key="1">
    <citation type="submission" date="2021-11" db="EMBL/GenBank/DDBJ databases">
        <authorList>
            <person name="Schell T."/>
        </authorList>
    </citation>
    <scope>NUCLEOTIDE SEQUENCE</scope>
    <source>
        <strain evidence="18">M5</strain>
    </source>
</reference>
<dbReference type="InterPro" id="IPR018297">
    <property type="entry name" value="A/G_cyclase_CS"/>
</dbReference>
<dbReference type="PROSITE" id="PS00452">
    <property type="entry name" value="GUANYLATE_CYCLASE_1"/>
    <property type="match status" value="1"/>
</dbReference>
<evidence type="ECO:0000256" key="12">
    <source>
        <dbReference type="ARBA" id="ARBA00023136"/>
    </source>
</evidence>
<dbReference type="Gene3D" id="3.30.70.1230">
    <property type="entry name" value="Nucleotide cyclase"/>
    <property type="match status" value="2"/>
</dbReference>
<dbReference type="FunFam" id="3.30.70.1230:FF:000008">
    <property type="entry name" value="Adenylate cyclase type 9"/>
    <property type="match status" value="1"/>
</dbReference>
<evidence type="ECO:0000256" key="13">
    <source>
        <dbReference type="ARBA" id="ARBA00023239"/>
    </source>
</evidence>
<feature type="compositionally biased region" description="Polar residues" evidence="15">
    <location>
        <begin position="666"/>
        <end position="685"/>
    </location>
</feature>
<feature type="transmembrane region" description="Helical" evidence="16">
    <location>
        <begin position="872"/>
        <end position="892"/>
    </location>
</feature>
<evidence type="ECO:0000256" key="11">
    <source>
        <dbReference type="ARBA" id="ARBA00022998"/>
    </source>
</evidence>
<gene>
    <name evidence="18" type="ORF">DGAL_LOCUS1894</name>
</gene>
<dbReference type="CDD" id="cd07302">
    <property type="entry name" value="CHD"/>
    <property type="match status" value="2"/>
</dbReference>
<dbReference type="GO" id="GO:0006171">
    <property type="term" value="P:cAMP biosynthetic process"/>
    <property type="evidence" value="ECO:0007669"/>
    <property type="project" value="UniProtKB-KW"/>
</dbReference>
<accession>A0A8J2RHN1</accession>
<feature type="domain" description="Guanylate cyclase" evidence="17">
    <location>
        <begin position="1064"/>
        <end position="1209"/>
    </location>
</feature>
<keyword evidence="12 16" id="KW-0472">Membrane</keyword>
<feature type="transmembrane region" description="Helical" evidence="16">
    <location>
        <begin position="139"/>
        <end position="158"/>
    </location>
</feature>
<dbReference type="InterPro" id="IPR029787">
    <property type="entry name" value="Nucleotide_cyclase"/>
</dbReference>
<feature type="domain" description="Guanylate cyclase" evidence="17">
    <location>
        <begin position="342"/>
        <end position="469"/>
    </location>
</feature>
<dbReference type="PANTHER" id="PTHR45627">
    <property type="entry name" value="ADENYLATE CYCLASE TYPE 1"/>
    <property type="match status" value="1"/>
</dbReference>
<evidence type="ECO:0000256" key="6">
    <source>
        <dbReference type="ARBA" id="ARBA00022723"/>
    </source>
</evidence>
<keyword evidence="8" id="KW-0067">ATP-binding</keyword>
<keyword evidence="7" id="KW-0547">Nucleotide-binding</keyword>
<evidence type="ECO:0000313" key="18">
    <source>
        <dbReference type="EMBL" id="CAH0099736.1"/>
    </source>
</evidence>
<evidence type="ECO:0000256" key="4">
    <source>
        <dbReference type="ARBA" id="ARBA00012201"/>
    </source>
</evidence>
<dbReference type="SMART" id="SM00044">
    <property type="entry name" value="CYCc"/>
    <property type="match status" value="2"/>
</dbReference>
<comment type="similarity">
    <text evidence="14">Belongs to the adenylyl cyclase class-4/guanylyl cyclase family.</text>
</comment>
<feature type="transmembrane region" description="Helical" evidence="16">
    <location>
        <begin position="229"/>
        <end position="246"/>
    </location>
</feature>
<dbReference type="OrthoDB" id="10035433at2759"/>